<dbReference type="EMBL" id="JAZGSY010000144">
    <property type="protein sequence ID" value="KAL1839704.1"/>
    <property type="molecule type" value="Genomic_DNA"/>
</dbReference>
<gene>
    <name evidence="2" type="ORF">VTJ49DRAFT_1241</name>
</gene>
<feature type="region of interest" description="Disordered" evidence="1">
    <location>
        <begin position="245"/>
        <end position="323"/>
    </location>
</feature>
<feature type="compositionally biased region" description="Basic residues" evidence="1">
    <location>
        <begin position="91"/>
        <end position="101"/>
    </location>
</feature>
<reference evidence="2 3" key="1">
    <citation type="journal article" date="2024" name="Commun. Biol.">
        <title>Comparative genomic analysis of thermophilic fungi reveals convergent evolutionary adaptations and gene losses.</title>
        <authorList>
            <person name="Steindorff A.S."/>
            <person name="Aguilar-Pontes M.V."/>
            <person name="Robinson A.J."/>
            <person name="Andreopoulos B."/>
            <person name="LaButti K."/>
            <person name="Kuo A."/>
            <person name="Mondo S."/>
            <person name="Riley R."/>
            <person name="Otillar R."/>
            <person name="Haridas S."/>
            <person name="Lipzen A."/>
            <person name="Grimwood J."/>
            <person name="Schmutz J."/>
            <person name="Clum A."/>
            <person name="Reid I.D."/>
            <person name="Moisan M.C."/>
            <person name="Butler G."/>
            <person name="Nguyen T.T.M."/>
            <person name="Dewar K."/>
            <person name="Conant G."/>
            <person name="Drula E."/>
            <person name="Henrissat B."/>
            <person name="Hansel C."/>
            <person name="Singer S."/>
            <person name="Hutchinson M.I."/>
            <person name="de Vries R.P."/>
            <person name="Natvig D.O."/>
            <person name="Powell A.J."/>
            <person name="Tsang A."/>
            <person name="Grigoriev I.V."/>
        </authorList>
    </citation>
    <scope>NUCLEOTIDE SEQUENCE [LARGE SCALE GENOMIC DNA]</scope>
    <source>
        <strain evidence="2 3">CBS 620.91</strain>
    </source>
</reference>
<protein>
    <submittedName>
        <fullName evidence="2">Uncharacterized protein</fullName>
    </submittedName>
</protein>
<accession>A0ABR3VDB4</accession>
<comment type="caution">
    <text evidence="2">The sequence shown here is derived from an EMBL/GenBank/DDBJ whole genome shotgun (WGS) entry which is preliminary data.</text>
</comment>
<name>A0ABR3VDB4_HUMIN</name>
<keyword evidence="3" id="KW-1185">Reference proteome</keyword>
<sequence>MLSGVPSLRDRLLPSKSCTAWQGPEQARGSLRFSTFPVHLFVVSRAPRPLLRLENHSEACASCPSSVPWQSILSSFFSSLVTLASSSTSTPHHRQSKKKPHPSPWPGTRQFRNDRGTHPAALLHSPILLLHRPVIVKGRARPPTARLELPNSDPGLLVSLFLLSFPPFPAIHRTLAARRRNHTLLHLNITHSRRSFSLVGLLPLRRAPIQARISPPIFVTFSPLQDVVHIQPLIGWSKLPPEARLPPLSPARLSSENGTTSPPDLQHPRRTLDTTSDAFTGDSIRRKHIQDGRQDGAVQTGGARRRRRRKDGPHHPALPATLC</sequence>
<evidence type="ECO:0000313" key="2">
    <source>
        <dbReference type="EMBL" id="KAL1839704.1"/>
    </source>
</evidence>
<dbReference type="Proteomes" id="UP001583172">
    <property type="component" value="Unassembled WGS sequence"/>
</dbReference>
<feature type="compositionally biased region" description="Basic residues" evidence="1">
    <location>
        <begin position="303"/>
        <end position="312"/>
    </location>
</feature>
<feature type="region of interest" description="Disordered" evidence="1">
    <location>
        <begin position="87"/>
        <end position="116"/>
    </location>
</feature>
<feature type="compositionally biased region" description="Polar residues" evidence="1">
    <location>
        <begin position="252"/>
        <end position="263"/>
    </location>
</feature>
<evidence type="ECO:0000313" key="3">
    <source>
        <dbReference type="Proteomes" id="UP001583172"/>
    </source>
</evidence>
<proteinExistence type="predicted"/>
<evidence type="ECO:0000256" key="1">
    <source>
        <dbReference type="SAM" id="MobiDB-lite"/>
    </source>
</evidence>
<organism evidence="2 3">
    <name type="scientific">Humicola insolens</name>
    <name type="common">Soft-rot fungus</name>
    <dbReference type="NCBI Taxonomy" id="85995"/>
    <lineage>
        <taxon>Eukaryota</taxon>
        <taxon>Fungi</taxon>
        <taxon>Dikarya</taxon>
        <taxon>Ascomycota</taxon>
        <taxon>Pezizomycotina</taxon>
        <taxon>Sordariomycetes</taxon>
        <taxon>Sordariomycetidae</taxon>
        <taxon>Sordariales</taxon>
        <taxon>Chaetomiaceae</taxon>
        <taxon>Mycothermus</taxon>
    </lineage>
</organism>